<protein>
    <submittedName>
        <fullName evidence="1">Uncharacterized protein</fullName>
    </submittedName>
</protein>
<keyword evidence="2" id="KW-1185">Reference proteome</keyword>
<dbReference type="AlphaFoldDB" id="A0A395IMH7"/>
<sequence length="105" mass="11886">MYGMSPGPQYGNVAPVFPQPIPNQMPMAGGYGAPNQFGTSPQAHYALRNQHNPNAPNYNGYRPFQTAWSTSTWSTKQSIQRSKLLDPSHSFDLDQWWLVDDWPMD</sequence>
<reference evidence="1 2" key="1">
    <citation type="submission" date="2018-06" db="EMBL/GenBank/DDBJ databases">
        <title>Genome Sequence of the Brown Rot Fungal Pathogen Monilinia fructigena.</title>
        <authorList>
            <person name="Landi L."/>
            <person name="De Miccolis Angelini R.M."/>
            <person name="Pollastro S."/>
            <person name="Abate D."/>
            <person name="Faretra F."/>
            <person name="Romanazzi G."/>
        </authorList>
    </citation>
    <scope>NUCLEOTIDE SEQUENCE [LARGE SCALE GENOMIC DNA]</scope>
    <source>
        <strain evidence="1 2">Mfrg269</strain>
    </source>
</reference>
<proteinExistence type="predicted"/>
<comment type="caution">
    <text evidence="1">The sequence shown here is derived from an EMBL/GenBank/DDBJ whole genome shotgun (WGS) entry which is preliminary data.</text>
</comment>
<gene>
    <name evidence="1" type="ORF">DID88_009487</name>
</gene>
<evidence type="ECO:0000313" key="2">
    <source>
        <dbReference type="Proteomes" id="UP000249056"/>
    </source>
</evidence>
<name>A0A395IMH7_9HELO</name>
<evidence type="ECO:0000313" key="1">
    <source>
        <dbReference type="EMBL" id="RAL61351.1"/>
    </source>
</evidence>
<organism evidence="1 2">
    <name type="scientific">Monilinia fructigena</name>
    <dbReference type="NCBI Taxonomy" id="38457"/>
    <lineage>
        <taxon>Eukaryota</taxon>
        <taxon>Fungi</taxon>
        <taxon>Dikarya</taxon>
        <taxon>Ascomycota</taxon>
        <taxon>Pezizomycotina</taxon>
        <taxon>Leotiomycetes</taxon>
        <taxon>Helotiales</taxon>
        <taxon>Sclerotiniaceae</taxon>
        <taxon>Monilinia</taxon>
    </lineage>
</organism>
<accession>A0A395IMH7</accession>
<dbReference type="Proteomes" id="UP000249056">
    <property type="component" value="Unassembled WGS sequence"/>
</dbReference>
<dbReference type="EMBL" id="QKRW01000032">
    <property type="protein sequence ID" value="RAL61351.1"/>
    <property type="molecule type" value="Genomic_DNA"/>
</dbReference>